<organism evidence="3 4">
    <name type="scientific">Streptosporangium fragile</name>
    <dbReference type="NCBI Taxonomy" id="46186"/>
    <lineage>
        <taxon>Bacteria</taxon>
        <taxon>Bacillati</taxon>
        <taxon>Actinomycetota</taxon>
        <taxon>Actinomycetes</taxon>
        <taxon>Streptosporangiales</taxon>
        <taxon>Streptosporangiaceae</taxon>
        <taxon>Streptosporangium</taxon>
    </lineage>
</organism>
<keyword evidence="4" id="KW-1185">Reference proteome</keyword>
<protein>
    <recommendedName>
        <fullName evidence="2">Flavoprotein domain-containing protein</fullName>
    </recommendedName>
</protein>
<evidence type="ECO:0000256" key="1">
    <source>
        <dbReference type="SAM" id="MobiDB-lite"/>
    </source>
</evidence>
<dbReference type="Pfam" id="PF02441">
    <property type="entry name" value="Flavoprotein"/>
    <property type="match status" value="1"/>
</dbReference>
<dbReference type="EMBL" id="BAAAVI010000085">
    <property type="protein sequence ID" value="GAA2906175.1"/>
    <property type="molecule type" value="Genomic_DNA"/>
</dbReference>
<dbReference type="InterPro" id="IPR036551">
    <property type="entry name" value="Flavin_trans-like"/>
</dbReference>
<evidence type="ECO:0000313" key="4">
    <source>
        <dbReference type="Proteomes" id="UP001500831"/>
    </source>
</evidence>
<name>A0ABP6IR73_9ACTN</name>
<dbReference type="SUPFAM" id="SSF52507">
    <property type="entry name" value="Homo-oligomeric flavin-containing Cys decarboxylases, HFCD"/>
    <property type="match status" value="1"/>
</dbReference>
<sequence length="218" mass="22397">MSGERTMGDGPVASGGPAAGSGDGPGAPPATAGLAADGAAPAAGKVLYAIVTGAPPARDVDVLVRLAHADGWRVCVVASPDGARFLDEPALAELTGHPVLSRYRKPGETQAPPPPDAMLVAPATCNTLVKWSAGISDTLALGLIVEAIGRRIPLVAVPFSNWAHMAHPAVGESVARLRSWGVTVLLGDEVYPLHDPGPSDKYAPLFPWRLAWQAVSTR</sequence>
<gene>
    <name evidence="3" type="ORF">GCM10010517_72370</name>
</gene>
<dbReference type="Proteomes" id="UP001500831">
    <property type="component" value="Unassembled WGS sequence"/>
</dbReference>
<reference evidence="4" key="1">
    <citation type="journal article" date="2019" name="Int. J. Syst. Evol. Microbiol.">
        <title>The Global Catalogue of Microorganisms (GCM) 10K type strain sequencing project: providing services to taxonomists for standard genome sequencing and annotation.</title>
        <authorList>
            <consortium name="The Broad Institute Genomics Platform"/>
            <consortium name="The Broad Institute Genome Sequencing Center for Infectious Disease"/>
            <person name="Wu L."/>
            <person name="Ma J."/>
        </authorList>
    </citation>
    <scope>NUCLEOTIDE SEQUENCE [LARGE SCALE GENOMIC DNA]</scope>
    <source>
        <strain evidence="4">JCM 6242</strain>
    </source>
</reference>
<dbReference type="RefSeq" id="WP_344980942.1">
    <property type="nucleotide sequence ID" value="NZ_BAAAVI010000085.1"/>
</dbReference>
<dbReference type="InterPro" id="IPR003382">
    <property type="entry name" value="Flavoprotein"/>
</dbReference>
<feature type="region of interest" description="Disordered" evidence="1">
    <location>
        <begin position="1"/>
        <end position="33"/>
    </location>
</feature>
<evidence type="ECO:0000259" key="2">
    <source>
        <dbReference type="Pfam" id="PF02441"/>
    </source>
</evidence>
<feature type="domain" description="Flavoprotein" evidence="2">
    <location>
        <begin position="50"/>
        <end position="177"/>
    </location>
</feature>
<accession>A0ABP6IR73</accession>
<dbReference type="Gene3D" id="3.40.50.1950">
    <property type="entry name" value="Flavin prenyltransferase-like"/>
    <property type="match status" value="1"/>
</dbReference>
<evidence type="ECO:0000313" key="3">
    <source>
        <dbReference type="EMBL" id="GAA2906175.1"/>
    </source>
</evidence>
<proteinExistence type="predicted"/>
<comment type="caution">
    <text evidence="3">The sequence shown here is derived from an EMBL/GenBank/DDBJ whole genome shotgun (WGS) entry which is preliminary data.</text>
</comment>